<organism evidence="2 3">
    <name type="scientific">Candidatus Nomurabacteria bacterium RIFCSPHIGHO2_12_FULL_37_29</name>
    <dbReference type="NCBI Taxonomy" id="1801759"/>
    <lineage>
        <taxon>Bacteria</taxon>
        <taxon>Candidatus Nomuraibacteriota</taxon>
    </lineage>
</organism>
<dbReference type="EMBL" id="MFUJ01000031">
    <property type="protein sequence ID" value="OGI79049.1"/>
    <property type="molecule type" value="Genomic_DNA"/>
</dbReference>
<evidence type="ECO:0000313" key="3">
    <source>
        <dbReference type="Proteomes" id="UP000177052"/>
    </source>
</evidence>
<name>A0A1F6WAX0_9BACT</name>
<evidence type="ECO:0000256" key="1">
    <source>
        <dbReference type="SAM" id="MobiDB-lite"/>
    </source>
</evidence>
<protein>
    <submittedName>
        <fullName evidence="2">Uncharacterized protein</fullName>
    </submittedName>
</protein>
<evidence type="ECO:0000313" key="2">
    <source>
        <dbReference type="EMBL" id="OGI79049.1"/>
    </source>
</evidence>
<dbReference type="AlphaFoldDB" id="A0A1F6WAX0"/>
<reference evidence="2 3" key="1">
    <citation type="journal article" date="2016" name="Nat. Commun.">
        <title>Thousands of microbial genomes shed light on interconnected biogeochemical processes in an aquifer system.</title>
        <authorList>
            <person name="Anantharaman K."/>
            <person name="Brown C.T."/>
            <person name="Hug L.A."/>
            <person name="Sharon I."/>
            <person name="Castelle C.J."/>
            <person name="Probst A.J."/>
            <person name="Thomas B.C."/>
            <person name="Singh A."/>
            <person name="Wilkins M.J."/>
            <person name="Karaoz U."/>
            <person name="Brodie E.L."/>
            <person name="Williams K.H."/>
            <person name="Hubbard S.S."/>
            <person name="Banfield J.F."/>
        </authorList>
    </citation>
    <scope>NUCLEOTIDE SEQUENCE [LARGE SCALE GENOMIC DNA]</scope>
</reference>
<dbReference type="Proteomes" id="UP000177052">
    <property type="component" value="Unassembled WGS sequence"/>
</dbReference>
<proteinExistence type="predicted"/>
<feature type="compositionally biased region" description="Basic and acidic residues" evidence="1">
    <location>
        <begin position="49"/>
        <end position="60"/>
    </location>
</feature>
<sequence length="60" mass="6900">MTQLEILLLRRLREERIPLPDPEPEEVRDHGVGMDALDLLDNPGARKSLHYDHDRDDGGL</sequence>
<feature type="region of interest" description="Disordered" evidence="1">
    <location>
        <begin position="35"/>
        <end position="60"/>
    </location>
</feature>
<comment type="caution">
    <text evidence="2">The sequence shown here is derived from an EMBL/GenBank/DDBJ whole genome shotgun (WGS) entry which is preliminary data.</text>
</comment>
<accession>A0A1F6WAX0</accession>
<gene>
    <name evidence="2" type="ORF">A3F19_03310</name>
</gene>